<dbReference type="InterPro" id="IPR027417">
    <property type="entry name" value="P-loop_NTPase"/>
</dbReference>
<protein>
    <recommendedName>
        <fullName evidence="8">Helicase C-terminal domain-containing protein</fullName>
    </recommendedName>
</protein>
<evidence type="ECO:0000256" key="5">
    <source>
        <dbReference type="SAM" id="MobiDB-lite"/>
    </source>
</evidence>
<feature type="compositionally biased region" description="Polar residues" evidence="5">
    <location>
        <begin position="1"/>
        <end position="27"/>
    </location>
</feature>
<dbReference type="PANTHER" id="PTHR14025">
    <property type="entry name" value="FANCONI ANEMIA GROUP M FANCM FAMILY MEMBER"/>
    <property type="match status" value="1"/>
</dbReference>
<dbReference type="GeneID" id="109430090"/>
<evidence type="ECO:0000313" key="6">
    <source>
        <dbReference type="EnsemblMetazoa" id="AALFPA23_000195.P37807"/>
    </source>
</evidence>
<organism evidence="6 7">
    <name type="scientific">Aedes albopictus</name>
    <name type="common">Asian tiger mosquito</name>
    <name type="synonym">Stegomyia albopicta</name>
    <dbReference type="NCBI Taxonomy" id="7160"/>
    <lineage>
        <taxon>Eukaryota</taxon>
        <taxon>Metazoa</taxon>
        <taxon>Ecdysozoa</taxon>
        <taxon>Arthropoda</taxon>
        <taxon>Hexapoda</taxon>
        <taxon>Insecta</taxon>
        <taxon>Pterygota</taxon>
        <taxon>Neoptera</taxon>
        <taxon>Endopterygota</taxon>
        <taxon>Diptera</taxon>
        <taxon>Nematocera</taxon>
        <taxon>Culicoidea</taxon>
        <taxon>Culicidae</taxon>
        <taxon>Culicinae</taxon>
        <taxon>Aedini</taxon>
        <taxon>Aedes</taxon>
        <taxon>Stegomyia</taxon>
    </lineage>
</organism>
<evidence type="ECO:0000256" key="2">
    <source>
        <dbReference type="ARBA" id="ARBA00022801"/>
    </source>
</evidence>
<evidence type="ECO:0000256" key="4">
    <source>
        <dbReference type="ARBA" id="ARBA00022840"/>
    </source>
</evidence>
<sequence>MDSSVIMDSQSPNCSGGSCLQDSQEPQRSPDLPTQAAPAAVPAAPLNPHAGFDPHAGTNWLFPIDFTSSDYLPLIAEKCLYHNSLVILPNKTEKMFVTAVTMYNIYRWYPLGKVIYVAPKRGMIDEQKAACEQFMKFLPTDVVEMHMKPHERTRMWMAKRVFFTSTTMMLMDINRASQEIPVMDKVKLIVIDDPQVEPRQHTKIIQKLLEYTKNFRVLCVSTTSGKTVEANLLKSWLISNIELQWGNPHEAPEDWLMNKKEISNIWTPLGQSLTGLLEEFKQVMQPCLQKLLAAKLVAKCEFDRMAMENVRMDRIRYEEALLTGILRKDHHEVMLSFHMAERLLEAYHILEREGILAVLEYFHRANDVVVQADLSVEAFLNKLRVGVYNTPHPKFRTLENFLKEFYQRRNDASILIVVEHIDAGVVIQQLLRQVPESKPKLIVDGNYAQDVQQFQSGQFNTLIVTVQVEPVLAIRKIDLIVLFNMTSKPREFLAHIARTRGADPGAIVTFTTEGAEQLEIADIINTRRLYYYENRNILPIGVDLSSTMMHNSPGLIPPGFQPKGRKIFFNIPTVTATTPQQDQPGTSNGHGLKLEPISPASSPVVAGSGQKRKIVEVLADVPATYDVINGQTYYEVISLKQQQLEVPLSPGPAFMPT</sequence>
<accession>A0ABM1XJG4</accession>
<evidence type="ECO:0000313" key="7">
    <source>
        <dbReference type="Proteomes" id="UP000069940"/>
    </source>
</evidence>
<keyword evidence="3" id="KW-0347">Helicase</keyword>
<proteinExistence type="predicted"/>
<evidence type="ECO:0000256" key="3">
    <source>
        <dbReference type="ARBA" id="ARBA00022806"/>
    </source>
</evidence>
<reference evidence="6" key="2">
    <citation type="submission" date="2025-05" db="UniProtKB">
        <authorList>
            <consortium name="EnsemblMetazoa"/>
        </authorList>
    </citation>
    <scope>IDENTIFICATION</scope>
    <source>
        <strain evidence="6">Foshan</strain>
    </source>
</reference>
<name>A0ABM1XJG4_AEDAL</name>
<feature type="compositionally biased region" description="Polar residues" evidence="5">
    <location>
        <begin position="576"/>
        <end position="589"/>
    </location>
</feature>
<evidence type="ECO:0000256" key="1">
    <source>
        <dbReference type="ARBA" id="ARBA00022741"/>
    </source>
</evidence>
<dbReference type="RefSeq" id="XP_029711233.2">
    <property type="nucleotide sequence ID" value="XM_029855373.2"/>
</dbReference>
<reference evidence="7" key="1">
    <citation type="journal article" date="2015" name="Proc. Natl. Acad. Sci. U.S.A.">
        <title>Genome sequence of the Asian Tiger mosquito, Aedes albopictus, reveals insights into its biology, genetics, and evolution.</title>
        <authorList>
            <person name="Chen X.G."/>
            <person name="Jiang X."/>
            <person name="Gu J."/>
            <person name="Xu M."/>
            <person name="Wu Y."/>
            <person name="Deng Y."/>
            <person name="Zhang C."/>
            <person name="Bonizzoni M."/>
            <person name="Dermauw W."/>
            <person name="Vontas J."/>
            <person name="Armbruster P."/>
            <person name="Huang X."/>
            <person name="Yang Y."/>
            <person name="Zhang H."/>
            <person name="He W."/>
            <person name="Peng H."/>
            <person name="Liu Y."/>
            <person name="Wu K."/>
            <person name="Chen J."/>
            <person name="Lirakis M."/>
            <person name="Topalis P."/>
            <person name="Van Leeuwen T."/>
            <person name="Hall A.B."/>
            <person name="Jiang X."/>
            <person name="Thorpe C."/>
            <person name="Mueller R.L."/>
            <person name="Sun C."/>
            <person name="Waterhouse R.M."/>
            <person name="Yan G."/>
            <person name="Tu Z.J."/>
            <person name="Fang X."/>
            <person name="James A.A."/>
        </authorList>
    </citation>
    <scope>NUCLEOTIDE SEQUENCE [LARGE SCALE GENOMIC DNA]</scope>
    <source>
        <strain evidence="7">Foshan</strain>
    </source>
</reference>
<dbReference type="SUPFAM" id="SSF52540">
    <property type="entry name" value="P-loop containing nucleoside triphosphate hydrolases"/>
    <property type="match status" value="1"/>
</dbReference>
<dbReference type="Gene3D" id="3.40.50.300">
    <property type="entry name" value="P-loop containing nucleotide triphosphate hydrolases"/>
    <property type="match status" value="2"/>
</dbReference>
<feature type="region of interest" description="Disordered" evidence="5">
    <location>
        <begin position="576"/>
        <end position="605"/>
    </location>
</feature>
<keyword evidence="4" id="KW-0067">ATP-binding</keyword>
<keyword evidence="2" id="KW-0378">Hydrolase</keyword>
<feature type="region of interest" description="Disordered" evidence="5">
    <location>
        <begin position="1"/>
        <end position="39"/>
    </location>
</feature>
<keyword evidence="7" id="KW-1185">Reference proteome</keyword>
<evidence type="ECO:0008006" key="8">
    <source>
        <dbReference type="Google" id="ProtNLM"/>
    </source>
</evidence>
<dbReference type="EnsemblMetazoa" id="AALFPA23_000195.R37807">
    <property type="protein sequence ID" value="AALFPA23_000195.P37807"/>
    <property type="gene ID" value="AALFPA23_000195"/>
</dbReference>
<dbReference type="PANTHER" id="PTHR14025:SF20">
    <property type="entry name" value="FANCONI ANEMIA GROUP M PROTEIN"/>
    <property type="match status" value="1"/>
</dbReference>
<keyword evidence="1" id="KW-0547">Nucleotide-binding</keyword>
<dbReference type="Proteomes" id="UP000069940">
    <property type="component" value="Unassembled WGS sequence"/>
</dbReference>